<dbReference type="EMBL" id="MU266370">
    <property type="protein sequence ID" value="KAH7927185.1"/>
    <property type="molecule type" value="Genomic_DNA"/>
</dbReference>
<comment type="caution">
    <text evidence="1">The sequence shown here is derived from an EMBL/GenBank/DDBJ whole genome shotgun (WGS) entry which is preliminary data.</text>
</comment>
<keyword evidence="2" id="KW-1185">Reference proteome</keyword>
<organism evidence="1 2">
    <name type="scientific">Leucogyrophana mollusca</name>
    <dbReference type="NCBI Taxonomy" id="85980"/>
    <lineage>
        <taxon>Eukaryota</taxon>
        <taxon>Fungi</taxon>
        <taxon>Dikarya</taxon>
        <taxon>Basidiomycota</taxon>
        <taxon>Agaricomycotina</taxon>
        <taxon>Agaricomycetes</taxon>
        <taxon>Agaricomycetidae</taxon>
        <taxon>Boletales</taxon>
        <taxon>Boletales incertae sedis</taxon>
        <taxon>Leucogyrophana</taxon>
    </lineage>
</organism>
<reference evidence="1" key="1">
    <citation type="journal article" date="2021" name="New Phytol.">
        <title>Evolutionary innovations through gain and loss of genes in the ectomycorrhizal Boletales.</title>
        <authorList>
            <person name="Wu G."/>
            <person name="Miyauchi S."/>
            <person name="Morin E."/>
            <person name="Kuo A."/>
            <person name="Drula E."/>
            <person name="Varga T."/>
            <person name="Kohler A."/>
            <person name="Feng B."/>
            <person name="Cao Y."/>
            <person name="Lipzen A."/>
            <person name="Daum C."/>
            <person name="Hundley H."/>
            <person name="Pangilinan J."/>
            <person name="Johnson J."/>
            <person name="Barry K."/>
            <person name="LaButti K."/>
            <person name="Ng V."/>
            <person name="Ahrendt S."/>
            <person name="Min B."/>
            <person name="Choi I.G."/>
            <person name="Park H."/>
            <person name="Plett J.M."/>
            <person name="Magnuson J."/>
            <person name="Spatafora J.W."/>
            <person name="Nagy L.G."/>
            <person name="Henrissat B."/>
            <person name="Grigoriev I.V."/>
            <person name="Yang Z.L."/>
            <person name="Xu J."/>
            <person name="Martin F.M."/>
        </authorList>
    </citation>
    <scope>NUCLEOTIDE SEQUENCE</scope>
    <source>
        <strain evidence="1">KUC20120723A-06</strain>
    </source>
</reference>
<sequence length="727" mass="78306">MDSSSHRAEEEKQKQLEIRKQIKLLQAQLSALPEDALLESPKRARVEPTLLAPATPSPKKKRKVEHSGTRHDSHSLGIAFCGSGTKRQLAHSASAPPTAHAPPPKPAPSNVLSKLAESSTRAGHHASVDLSTRSLTLADKAKPKAPSAAEPSSSTSTSYNVPQRDDRLAIIEEMPIGPADHKPPLDDPLFERLEPNSGIRLLSRTLSHDDLQEHIRGRYYISPSRLYSSIRLLPSKQGYDVPVDGDWITIAVVAERGPVRYSRAPVDLAPGDDGCASDEEPTTSGSYPVQKAEGSRQKGKPVGETRRPSGKKYVNMKLIDFGARTSSSATGGKAAIRGDAFLSLLLFESDGFDRVKEDDGTVKKIYKGGSRGAFEAMSKLKEGDVIALLNPKVLKPFQRSNDNPHPTNNILAVTPEAAGSIEIIGRAKDLGMCKAVKRDGKPCGSWCDKRESDVCEWHLQSAVQRQRAGRAEFSIGTSGMSSSSTRKRKPEYDPARQWGLKPTDSDPSGNATYIVSGHIVGKSTTSVAETMGREGQAKAARKSGKDADRELKSLLDRDKEGMRAVVKAREVATKMEELSRASTDKSKRIGKGKSKTHNRPDNEDISSQEPASSSAAAPTKMAYSAQIIKNLGFDPAAKTGQKRADDAVMQRKLQALAAVQSSRKNINLAPRPGAKIRSGVSVPSYALDTTEEGGDDGINPNFDNPDRGSDIGESKADAMVDLDGSDI</sequence>
<accession>A0ACB8BPW9</accession>
<gene>
    <name evidence="1" type="ORF">BV22DRAFT_1007452</name>
</gene>
<name>A0ACB8BPW9_9AGAM</name>
<protein>
    <submittedName>
        <fullName evidence="1">Uncharacterized protein</fullName>
    </submittedName>
</protein>
<evidence type="ECO:0000313" key="1">
    <source>
        <dbReference type="EMBL" id="KAH7927185.1"/>
    </source>
</evidence>
<evidence type="ECO:0000313" key="2">
    <source>
        <dbReference type="Proteomes" id="UP000790709"/>
    </source>
</evidence>
<dbReference type="Proteomes" id="UP000790709">
    <property type="component" value="Unassembled WGS sequence"/>
</dbReference>
<proteinExistence type="predicted"/>